<dbReference type="EMBL" id="FQ311874">
    <property type="protein sequence ID" value="CBS91489.1"/>
    <property type="molecule type" value="Genomic_DNA"/>
</dbReference>
<dbReference type="KEGG" id="ali:AZOLI_p60069"/>
<gene>
    <name evidence="2" type="ordered locus">AZOLI_p60069</name>
</gene>
<dbReference type="Pfam" id="PF07484">
    <property type="entry name" value="Collar"/>
    <property type="match status" value="1"/>
</dbReference>
<dbReference type="Proteomes" id="UP000005667">
    <property type="component" value="Plasmid AZO_p6"/>
</dbReference>
<protein>
    <recommendedName>
        <fullName evidence="1">Phage tail collar domain-containing protein</fullName>
    </recommendedName>
</protein>
<dbReference type="InterPro" id="IPR037053">
    <property type="entry name" value="Phage_tail_collar_dom_sf"/>
</dbReference>
<feature type="domain" description="Phage tail collar" evidence="1">
    <location>
        <begin position="1"/>
        <end position="53"/>
    </location>
</feature>
<evidence type="ECO:0000313" key="2">
    <source>
        <dbReference type="EMBL" id="CBS91489.1"/>
    </source>
</evidence>
<keyword evidence="3" id="KW-1185">Reference proteome</keyword>
<evidence type="ECO:0000313" key="3">
    <source>
        <dbReference type="Proteomes" id="UP000005667"/>
    </source>
</evidence>
<name>G7ZIZ4_AZOL4</name>
<dbReference type="InterPro" id="IPR011083">
    <property type="entry name" value="Phage_tail_collar_dom"/>
</dbReference>
<dbReference type="HOGENOM" id="CLU_087872_1_1_5"/>
<evidence type="ECO:0000259" key="1">
    <source>
        <dbReference type="Pfam" id="PF07484"/>
    </source>
</evidence>
<dbReference type="SUPFAM" id="SSF88874">
    <property type="entry name" value="Receptor-binding domain of short tail fibre protein gp12"/>
    <property type="match status" value="1"/>
</dbReference>
<geneLocation type="plasmid" evidence="2 3">
    <name>AZO_p6</name>
</geneLocation>
<dbReference type="Gene3D" id="3.90.1340.10">
    <property type="entry name" value="Phage tail collar domain"/>
    <property type="match status" value="1"/>
</dbReference>
<sequence length="223" mass="22283">MVPWSWAPYNYQLCQGQVVNLQQYEALFSLTGTVFGGNGTTTFALPNLATRAPVGTGLLNGTSYTLGAFGGTPTTTLLVNNLPLHNHSASFAPVSGPQVVSIPATSGNLGVGVTINATANAGTKATPQTGFNQLGQVSTGTGAPSPSALLYAAPAGTQVPLAGVSASLTGTAGSGAATVTINAVTGGTVTTGMTGSNTPFTNMPPYLAMSFVIAMNGLYPDRP</sequence>
<dbReference type="OrthoDB" id="9810174at2"/>
<keyword evidence="2" id="KW-0614">Plasmid</keyword>
<dbReference type="AlphaFoldDB" id="G7ZIZ4"/>
<reference evidence="3" key="1">
    <citation type="journal article" date="2011" name="PLoS Genet.">
        <title>Azospirillum genomes reveal transition of bacteria from aquatic to terrestrial environments.</title>
        <authorList>
            <person name="Wisniewski-Dye F."/>
            <person name="Borziak K."/>
            <person name="Khalsa-Moyers G."/>
            <person name="Alexandre G."/>
            <person name="Sukharnikov L.O."/>
            <person name="Wuichet K."/>
            <person name="Hurst G.B."/>
            <person name="McDonald W.H."/>
            <person name="Robertson J.S."/>
            <person name="Barbe V."/>
            <person name="Calteau A."/>
            <person name="Rouy Z."/>
            <person name="Mangenot S."/>
            <person name="Prigent-Combaret C."/>
            <person name="Normand P."/>
            <person name="Boyer M."/>
            <person name="Siguier P."/>
            <person name="Dessaux Y."/>
            <person name="Elmerich C."/>
            <person name="Condemine G."/>
            <person name="Krishnen G."/>
            <person name="Kennedy I."/>
            <person name="Paterson A.H."/>
            <person name="Gonzalez V."/>
            <person name="Mavingui P."/>
            <person name="Zhulin I.B."/>
        </authorList>
    </citation>
    <scope>NUCLEOTIDE SEQUENCE [LARGE SCALE GENOMIC DNA]</scope>
    <source>
        <strain evidence="3">4B</strain>
    </source>
</reference>
<organism evidence="2 3">
    <name type="scientific">Azospirillum lipoferum (strain 4B)</name>
    <dbReference type="NCBI Taxonomy" id="862719"/>
    <lineage>
        <taxon>Bacteria</taxon>
        <taxon>Pseudomonadati</taxon>
        <taxon>Pseudomonadota</taxon>
        <taxon>Alphaproteobacteria</taxon>
        <taxon>Rhodospirillales</taxon>
        <taxon>Azospirillaceae</taxon>
        <taxon>Azospirillum</taxon>
    </lineage>
</organism>
<proteinExistence type="predicted"/>
<accession>G7ZIZ4</accession>